<evidence type="ECO:0000313" key="3">
    <source>
        <dbReference type="Proteomes" id="UP001209540"/>
    </source>
</evidence>
<evidence type="ECO:0000313" key="2">
    <source>
        <dbReference type="EMBL" id="KAI9245074.1"/>
    </source>
</evidence>
<keyword evidence="3" id="KW-1185">Reference proteome</keyword>
<dbReference type="Proteomes" id="UP001209540">
    <property type="component" value="Unassembled WGS sequence"/>
</dbReference>
<dbReference type="Pfam" id="PF12937">
    <property type="entry name" value="F-box-like"/>
    <property type="match status" value="1"/>
</dbReference>
<proteinExistence type="predicted"/>
<dbReference type="Gene3D" id="1.20.1280.50">
    <property type="match status" value="1"/>
</dbReference>
<dbReference type="EMBL" id="JAIXMP010000054">
    <property type="protein sequence ID" value="KAI9245074.1"/>
    <property type="molecule type" value="Genomic_DNA"/>
</dbReference>
<protein>
    <recommendedName>
        <fullName evidence="1">F-box domain-containing protein</fullName>
    </recommendedName>
</protein>
<gene>
    <name evidence="2" type="ORF">BDA99DRAFT_543768</name>
</gene>
<organism evidence="2 3">
    <name type="scientific">Phascolomyces articulosus</name>
    <dbReference type="NCBI Taxonomy" id="60185"/>
    <lineage>
        <taxon>Eukaryota</taxon>
        <taxon>Fungi</taxon>
        <taxon>Fungi incertae sedis</taxon>
        <taxon>Mucoromycota</taxon>
        <taxon>Mucoromycotina</taxon>
        <taxon>Mucoromycetes</taxon>
        <taxon>Mucorales</taxon>
        <taxon>Lichtheimiaceae</taxon>
        <taxon>Phascolomyces</taxon>
    </lineage>
</organism>
<dbReference type="Gene3D" id="3.80.10.10">
    <property type="entry name" value="Ribonuclease Inhibitor"/>
    <property type="match status" value="1"/>
</dbReference>
<comment type="caution">
    <text evidence="2">The sequence shown here is derived from an EMBL/GenBank/DDBJ whole genome shotgun (WGS) entry which is preliminary data.</text>
</comment>
<dbReference type="SUPFAM" id="SSF81383">
    <property type="entry name" value="F-box domain"/>
    <property type="match status" value="1"/>
</dbReference>
<reference evidence="2" key="1">
    <citation type="journal article" date="2022" name="IScience">
        <title>Evolution of zygomycete secretomes and the origins of terrestrial fungal ecologies.</title>
        <authorList>
            <person name="Chang Y."/>
            <person name="Wang Y."/>
            <person name="Mondo S."/>
            <person name="Ahrendt S."/>
            <person name="Andreopoulos W."/>
            <person name="Barry K."/>
            <person name="Beard J."/>
            <person name="Benny G.L."/>
            <person name="Blankenship S."/>
            <person name="Bonito G."/>
            <person name="Cuomo C."/>
            <person name="Desiro A."/>
            <person name="Gervers K.A."/>
            <person name="Hundley H."/>
            <person name="Kuo A."/>
            <person name="LaButti K."/>
            <person name="Lang B.F."/>
            <person name="Lipzen A."/>
            <person name="O'Donnell K."/>
            <person name="Pangilinan J."/>
            <person name="Reynolds N."/>
            <person name="Sandor L."/>
            <person name="Smith M.E."/>
            <person name="Tsang A."/>
            <person name="Grigoriev I.V."/>
            <person name="Stajich J.E."/>
            <person name="Spatafora J.W."/>
        </authorList>
    </citation>
    <scope>NUCLEOTIDE SEQUENCE</scope>
    <source>
        <strain evidence="2">RSA 2281</strain>
    </source>
</reference>
<reference evidence="2" key="2">
    <citation type="submission" date="2023-02" db="EMBL/GenBank/DDBJ databases">
        <authorList>
            <consortium name="DOE Joint Genome Institute"/>
            <person name="Mondo S.J."/>
            <person name="Chang Y."/>
            <person name="Wang Y."/>
            <person name="Ahrendt S."/>
            <person name="Andreopoulos W."/>
            <person name="Barry K."/>
            <person name="Beard J."/>
            <person name="Benny G.L."/>
            <person name="Blankenship S."/>
            <person name="Bonito G."/>
            <person name="Cuomo C."/>
            <person name="Desiro A."/>
            <person name="Gervers K.A."/>
            <person name="Hundley H."/>
            <person name="Kuo A."/>
            <person name="LaButti K."/>
            <person name="Lang B.F."/>
            <person name="Lipzen A."/>
            <person name="O'Donnell K."/>
            <person name="Pangilinan J."/>
            <person name="Reynolds N."/>
            <person name="Sandor L."/>
            <person name="Smith M.W."/>
            <person name="Tsang A."/>
            <person name="Grigoriev I.V."/>
            <person name="Stajich J.E."/>
            <person name="Spatafora J.W."/>
        </authorList>
    </citation>
    <scope>NUCLEOTIDE SEQUENCE</scope>
    <source>
        <strain evidence="2">RSA 2281</strain>
    </source>
</reference>
<dbReference type="InterPro" id="IPR036047">
    <property type="entry name" value="F-box-like_dom_sf"/>
</dbReference>
<dbReference type="InterPro" id="IPR001810">
    <property type="entry name" value="F-box_dom"/>
</dbReference>
<sequence length="473" mass="54673">MFLNHTVFLVAQIHFHFNAARFVRSGSNCEFWLIFSLIDHFNFEWPNSISIAVLSNAKAKKIPMPVDSKTIVIMESNNKETTKNHELFNILPFDILVNIFGHFTQVECIQCMVVCKTWYKKIPFYTQQVWLNITIDGTPAYQYSRTWLQFTGEHVKSFTFHGFQEMNLYPVMQQLIDHGCVKLQCLSFEECTIPQQAIFLPLLSQIACHVKYLSMLFHLSNVSFLGIMRSCPIITRFIFKPTAQAYNIHDICVKEPLLIEYNNNNNDDYDLHHPPKLPRKLNLLPNNTITEICLDVLLDKQIRLEPILQECPNLQYLICANHSTDGVYHPNTRIHRSMALDLDLIFFWCPKLKYLETNNYGLKEEGNNRARETITDNGLKCLIVCESDYFGPQQIGPRILHNAHSLKYLIICKPPLIEHQAGTIPANKDWSSVLQALHAPHLQTLELDGILYDKDALLNATRQCTVLETLIVH</sequence>
<dbReference type="InterPro" id="IPR032675">
    <property type="entry name" value="LRR_dom_sf"/>
</dbReference>
<accession>A0AAD5P7C6</accession>
<name>A0AAD5P7C6_9FUNG</name>
<dbReference type="AlphaFoldDB" id="A0AAD5P7C6"/>
<evidence type="ECO:0000259" key="1">
    <source>
        <dbReference type="Pfam" id="PF12937"/>
    </source>
</evidence>
<feature type="domain" description="F-box" evidence="1">
    <location>
        <begin position="89"/>
        <end position="120"/>
    </location>
</feature>